<dbReference type="EMBL" id="CP058601">
    <property type="protein sequence ID" value="QLG49631.1"/>
    <property type="molecule type" value="Genomic_DNA"/>
</dbReference>
<evidence type="ECO:0000256" key="2">
    <source>
        <dbReference type="SAM" id="Phobius"/>
    </source>
</evidence>
<keyword evidence="2" id="KW-1133">Transmembrane helix</keyword>
<dbReference type="RefSeq" id="WP_179261373.1">
    <property type="nucleotide sequence ID" value="NZ_CP058601.1"/>
</dbReference>
<dbReference type="KEGG" id="haly:HYG82_12550"/>
<evidence type="ECO:0000313" key="4">
    <source>
        <dbReference type="Proteomes" id="UP000509241"/>
    </source>
</evidence>
<accession>A0A7D5H373</accession>
<feature type="transmembrane region" description="Helical" evidence="2">
    <location>
        <begin position="78"/>
        <end position="98"/>
    </location>
</feature>
<evidence type="ECO:0000256" key="1">
    <source>
        <dbReference type="SAM" id="MobiDB-lite"/>
    </source>
</evidence>
<keyword evidence="2" id="KW-0472">Membrane</keyword>
<protein>
    <submittedName>
        <fullName evidence="3">Uncharacterized protein</fullName>
    </submittedName>
</protein>
<feature type="transmembrane region" description="Helical" evidence="2">
    <location>
        <begin position="138"/>
        <end position="162"/>
    </location>
</feature>
<gene>
    <name evidence="3" type="ORF">HYG82_12550</name>
</gene>
<feature type="compositionally biased region" description="Basic and acidic residues" evidence="1">
    <location>
        <begin position="223"/>
        <end position="241"/>
    </location>
</feature>
<reference evidence="3 4" key="1">
    <citation type="submission" date="2020-07" db="EMBL/GenBank/DDBJ databases">
        <authorList>
            <person name="Cui H."/>
        </authorList>
    </citation>
    <scope>NUCLEOTIDE SEQUENCE [LARGE SCALE GENOMIC DNA]</scope>
    <source>
        <strain evidence="3 4">YPL8</strain>
    </source>
</reference>
<dbReference type="AlphaFoldDB" id="A0A7D5H373"/>
<organism evidence="3 4">
    <name type="scientific">Natrinema halophilum</name>
    <dbReference type="NCBI Taxonomy" id="1699371"/>
    <lineage>
        <taxon>Archaea</taxon>
        <taxon>Methanobacteriati</taxon>
        <taxon>Methanobacteriota</taxon>
        <taxon>Stenosarchaea group</taxon>
        <taxon>Halobacteria</taxon>
        <taxon>Halobacteriales</taxon>
        <taxon>Natrialbaceae</taxon>
        <taxon>Natrinema</taxon>
    </lineage>
</organism>
<feature type="region of interest" description="Disordered" evidence="1">
    <location>
        <begin position="199"/>
        <end position="251"/>
    </location>
</feature>
<keyword evidence="4" id="KW-1185">Reference proteome</keyword>
<dbReference type="OrthoDB" id="222505at2157"/>
<evidence type="ECO:0000313" key="3">
    <source>
        <dbReference type="EMBL" id="QLG49631.1"/>
    </source>
</evidence>
<sequence length="251" mass="27218">MADTRRERLERWSEHVDQLCDDGETVERRVDLEDATVVVTNRRVMAFTPSSDGPNFRYVDRPNVGSVSVETDDRLRQFCVGIVAAAVGVGLIETARAVRFTAYVPEFEPQGSDSVPGMNTVESLVDAALSAIETALLLLNWGIFLSGGVAFAVAIALLVRYVRSRSHRIVLRIRGDDDLVLPLGGADLEADRVPVLEAAIRPDTNGEGRTADDRSGGIAGGETRPRSDGPGDERDRTDRPGAEWLGDEESG</sequence>
<feature type="compositionally biased region" description="Basic and acidic residues" evidence="1">
    <location>
        <begin position="204"/>
        <end position="215"/>
    </location>
</feature>
<keyword evidence="2" id="KW-0812">Transmembrane</keyword>
<name>A0A7D5H373_9EURY</name>
<dbReference type="GeneID" id="56034135"/>
<dbReference type="Proteomes" id="UP000509241">
    <property type="component" value="Chromosome"/>
</dbReference>
<proteinExistence type="predicted"/>